<evidence type="ECO:0000313" key="4">
    <source>
        <dbReference type="Proteomes" id="UP000322699"/>
    </source>
</evidence>
<dbReference type="InterPro" id="IPR018391">
    <property type="entry name" value="PQQ_b-propeller_rpt"/>
</dbReference>
<dbReference type="PANTHER" id="PTHR34512">
    <property type="entry name" value="CELL SURFACE PROTEIN"/>
    <property type="match status" value="1"/>
</dbReference>
<dbReference type="Gene3D" id="2.130.10.10">
    <property type="entry name" value="YVTN repeat-like/Quinoprotein amine dehydrogenase"/>
    <property type="match status" value="2"/>
</dbReference>
<dbReference type="InterPro" id="IPR011047">
    <property type="entry name" value="Quinoprotein_ADH-like_sf"/>
</dbReference>
<dbReference type="AlphaFoldDB" id="A0A5B1CMF1"/>
<dbReference type="OrthoDB" id="229752at2"/>
<feature type="domain" description="Pyrrolo-quinoline quinone repeat" evidence="2">
    <location>
        <begin position="87"/>
        <end position="291"/>
    </location>
</feature>
<dbReference type="EMBL" id="VRLW01000001">
    <property type="protein sequence ID" value="KAA1260514.1"/>
    <property type="molecule type" value="Genomic_DNA"/>
</dbReference>
<dbReference type="InterPro" id="IPR002372">
    <property type="entry name" value="PQQ_rpt_dom"/>
</dbReference>
<dbReference type="SMART" id="SM00564">
    <property type="entry name" value="PQQ"/>
    <property type="match status" value="4"/>
</dbReference>
<dbReference type="InterPro" id="IPR015943">
    <property type="entry name" value="WD40/YVTN_repeat-like_dom_sf"/>
</dbReference>
<reference evidence="3 4" key="1">
    <citation type="submission" date="2019-08" db="EMBL/GenBank/DDBJ databases">
        <title>Deep-cultivation of Planctomycetes and their phenomic and genomic characterization uncovers novel biology.</title>
        <authorList>
            <person name="Wiegand S."/>
            <person name="Jogler M."/>
            <person name="Boedeker C."/>
            <person name="Pinto D."/>
            <person name="Vollmers J."/>
            <person name="Rivas-Marin E."/>
            <person name="Kohn T."/>
            <person name="Peeters S.H."/>
            <person name="Heuer A."/>
            <person name="Rast P."/>
            <person name="Oberbeckmann S."/>
            <person name="Bunk B."/>
            <person name="Jeske O."/>
            <person name="Meyerdierks A."/>
            <person name="Storesund J.E."/>
            <person name="Kallscheuer N."/>
            <person name="Luecker S."/>
            <person name="Lage O.M."/>
            <person name="Pohl T."/>
            <person name="Merkel B.J."/>
            <person name="Hornburger P."/>
            <person name="Mueller R.-W."/>
            <person name="Bruemmer F."/>
            <person name="Labrenz M."/>
            <person name="Spormann A.M."/>
            <person name="Op Den Camp H."/>
            <person name="Overmann J."/>
            <person name="Amann R."/>
            <person name="Jetten M.S.M."/>
            <person name="Mascher T."/>
            <person name="Medema M.H."/>
            <person name="Devos D.P."/>
            <person name="Kaster A.-K."/>
            <person name="Ovreas L."/>
            <person name="Rohde M."/>
            <person name="Galperin M.Y."/>
            <person name="Jogler C."/>
        </authorList>
    </citation>
    <scope>NUCLEOTIDE SEQUENCE [LARGE SCALE GENOMIC DNA]</scope>
    <source>
        <strain evidence="3 4">LF1</strain>
    </source>
</reference>
<dbReference type="RefSeq" id="WP_068258089.1">
    <property type="nucleotide sequence ID" value="NZ_LWSK01000002.1"/>
</dbReference>
<name>A0A5B1CMF1_9BACT</name>
<evidence type="ECO:0000256" key="1">
    <source>
        <dbReference type="SAM" id="SignalP"/>
    </source>
</evidence>
<dbReference type="PANTHER" id="PTHR34512:SF30">
    <property type="entry name" value="OUTER MEMBRANE PROTEIN ASSEMBLY FACTOR BAMB"/>
    <property type="match status" value="1"/>
</dbReference>
<gene>
    <name evidence="3" type="ORF">LF1_30540</name>
</gene>
<evidence type="ECO:0000259" key="2">
    <source>
        <dbReference type="Pfam" id="PF13360"/>
    </source>
</evidence>
<organism evidence="3 4">
    <name type="scientific">Rubripirellula obstinata</name>
    <dbReference type="NCBI Taxonomy" id="406547"/>
    <lineage>
        <taxon>Bacteria</taxon>
        <taxon>Pseudomonadati</taxon>
        <taxon>Planctomycetota</taxon>
        <taxon>Planctomycetia</taxon>
        <taxon>Pirellulales</taxon>
        <taxon>Pirellulaceae</taxon>
        <taxon>Rubripirellula</taxon>
    </lineage>
</organism>
<dbReference type="Proteomes" id="UP000322699">
    <property type="component" value="Unassembled WGS sequence"/>
</dbReference>
<feature type="signal peptide" evidence="1">
    <location>
        <begin position="1"/>
        <end position="21"/>
    </location>
</feature>
<dbReference type="Pfam" id="PF13360">
    <property type="entry name" value="PQQ_2"/>
    <property type="match status" value="1"/>
</dbReference>
<sequence precursor="true">MKHCLGCFLLFCILFASAVVAEEGDWPQWHGPERDGHAAKQNLRQSWPKKGPKLKWTFDKAEEGFSTMAVADGKLYTMGADEDNCFVICLNSKDGKLIWKTPIARASKRRDYNQQWGEGPRGTPTIDGDDVYAMTDLGVVASLDKESGEVSWSVDLVEVYDSEIPRWGYSESPLVDGDRVVVTPGGEKFMVALDRESGEEVWHSKEFSEAAQYVSAVVGQVGDCRFYLTAAQSGLIAFDCESGDVAFSDDMTGNDVAVVSTPIIHDDLVYHTSDYGAGNTLLKLTPKADGGIRAKPLYHLAGKTMRNHHGGVVLVDGVIYGFTKVDGGVWMAQDLETGETLWRNRVGRNRSGSISYADGRLYCYNDTDGTCYLVEPSREQWEPRGMLTLPQQTKFDRDKGAIWATPIIAGGTLFLRDQELIFAFDVSKK</sequence>
<accession>A0A5B1CMF1</accession>
<proteinExistence type="predicted"/>
<dbReference type="SUPFAM" id="SSF50998">
    <property type="entry name" value="Quinoprotein alcohol dehydrogenase-like"/>
    <property type="match status" value="1"/>
</dbReference>
<protein>
    <submittedName>
        <fullName evidence="3">Outer membrane biogenesis protein BamB</fullName>
    </submittedName>
</protein>
<evidence type="ECO:0000313" key="3">
    <source>
        <dbReference type="EMBL" id="KAA1260514.1"/>
    </source>
</evidence>
<keyword evidence="1" id="KW-0732">Signal</keyword>
<keyword evidence="4" id="KW-1185">Reference proteome</keyword>
<comment type="caution">
    <text evidence="3">The sequence shown here is derived from an EMBL/GenBank/DDBJ whole genome shotgun (WGS) entry which is preliminary data.</text>
</comment>
<feature type="chain" id="PRO_5022801973" evidence="1">
    <location>
        <begin position="22"/>
        <end position="429"/>
    </location>
</feature>